<dbReference type="InterPro" id="IPR001789">
    <property type="entry name" value="Sig_transdc_resp-reg_receiver"/>
</dbReference>
<dbReference type="SUPFAM" id="SSF52172">
    <property type="entry name" value="CheY-like"/>
    <property type="match status" value="1"/>
</dbReference>
<keyword evidence="3 6" id="KW-0238">DNA-binding</keyword>
<dbReference type="Gene3D" id="1.10.10.10">
    <property type="entry name" value="Winged helix-like DNA-binding domain superfamily/Winged helix DNA-binding domain"/>
    <property type="match status" value="1"/>
</dbReference>
<comment type="caution">
    <text evidence="9">The sequence shown here is derived from an EMBL/GenBank/DDBJ whole genome shotgun (WGS) entry which is preliminary data.</text>
</comment>
<accession>A0ABW3R1R0</accession>
<keyword evidence="4" id="KW-0804">Transcription</keyword>
<reference evidence="10" key="1">
    <citation type="journal article" date="2019" name="Int. J. Syst. Evol. Microbiol.">
        <title>The Global Catalogue of Microorganisms (GCM) 10K type strain sequencing project: providing services to taxonomists for standard genome sequencing and annotation.</title>
        <authorList>
            <consortium name="The Broad Institute Genomics Platform"/>
            <consortium name="The Broad Institute Genome Sequencing Center for Infectious Disease"/>
            <person name="Wu L."/>
            <person name="Ma J."/>
        </authorList>
    </citation>
    <scope>NUCLEOTIDE SEQUENCE [LARGE SCALE GENOMIC DNA]</scope>
    <source>
        <strain evidence="10">CCUG 60214</strain>
    </source>
</reference>
<dbReference type="SMART" id="SM00862">
    <property type="entry name" value="Trans_reg_C"/>
    <property type="match status" value="1"/>
</dbReference>
<evidence type="ECO:0000256" key="5">
    <source>
        <dbReference type="PROSITE-ProRule" id="PRU00169"/>
    </source>
</evidence>
<evidence type="ECO:0000256" key="3">
    <source>
        <dbReference type="ARBA" id="ARBA00023125"/>
    </source>
</evidence>
<dbReference type="Proteomes" id="UP001597168">
    <property type="component" value="Unassembled WGS sequence"/>
</dbReference>
<dbReference type="PANTHER" id="PTHR48111">
    <property type="entry name" value="REGULATOR OF RPOS"/>
    <property type="match status" value="1"/>
</dbReference>
<dbReference type="Gene3D" id="3.40.50.2300">
    <property type="match status" value="1"/>
</dbReference>
<evidence type="ECO:0000256" key="4">
    <source>
        <dbReference type="ARBA" id="ARBA00023163"/>
    </source>
</evidence>
<evidence type="ECO:0000259" key="8">
    <source>
        <dbReference type="PROSITE" id="PS51755"/>
    </source>
</evidence>
<dbReference type="InterPro" id="IPR039420">
    <property type="entry name" value="WalR-like"/>
</dbReference>
<dbReference type="Pfam" id="PF00486">
    <property type="entry name" value="Trans_reg_C"/>
    <property type="match status" value="1"/>
</dbReference>
<gene>
    <name evidence="9" type="ORF">ACFQ3T_27085</name>
</gene>
<dbReference type="InterPro" id="IPR001867">
    <property type="entry name" value="OmpR/PhoB-type_DNA-bd"/>
</dbReference>
<dbReference type="PANTHER" id="PTHR48111:SF4">
    <property type="entry name" value="DNA-BINDING DUAL TRANSCRIPTIONAL REGULATOR OMPR"/>
    <property type="match status" value="1"/>
</dbReference>
<evidence type="ECO:0000313" key="10">
    <source>
        <dbReference type="Proteomes" id="UP001597168"/>
    </source>
</evidence>
<evidence type="ECO:0000313" key="9">
    <source>
        <dbReference type="EMBL" id="MFD1150809.1"/>
    </source>
</evidence>
<dbReference type="EMBL" id="JBHTLK010000186">
    <property type="protein sequence ID" value="MFD1150809.1"/>
    <property type="molecule type" value="Genomic_DNA"/>
</dbReference>
<protein>
    <submittedName>
        <fullName evidence="9">Response regulator</fullName>
    </submittedName>
</protein>
<name>A0ABW3R1R0_9PSEU</name>
<feature type="modified residue" description="4-aspartylphosphate" evidence="5">
    <location>
        <position position="56"/>
    </location>
</feature>
<keyword evidence="10" id="KW-1185">Reference proteome</keyword>
<dbReference type="RefSeq" id="WP_380727232.1">
    <property type="nucleotide sequence ID" value="NZ_JBHTLK010000186.1"/>
</dbReference>
<keyword evidence="2" id="KW-0805">Transcription regulation</keyword>
<evidence type="ECO:0000256" key="1">
    <source>
        <dbReference type="ARBA" id="ARBA00022553"/>
    </source>
</evidence>
<dbReference type="SMART" id="SM00448">
    <property type="entry name" value="REC"/>
    <property type="match status" value="1"/>
</dbReference>
<dbReference type="Pfam" id="PF00072">
    <property type="entry name" value="Response_reg"/>
    <property type="match status" value="1"/>
</dbReference>
<feature type="DNA-binding region" description="OmpR/PhoB-type" evidence="6">
    <location>
        <begin position="129"/>
        <end position="224"/>
    </location>
</feature>
<dbReference type="Gene3D" id="6.10.250.690">
    <property type="match status" value="1"/>
</dbReference>
<evidence type="ECO:0000256" key="2">
    <source>
        <dbReference type="ARBA" id="ARBA00023015"/>
    </source>
</evidence>
<dbReference type="InterPro" id="IPR036388">
    <property type="entry name" value="WH-like_DNA-bd_sf"/>
</dbReference>
<sequence length="226" mass="24626">MRGVPGLVLVVEDERAIADLVGLYLRRDGFGVHVESDGRAALAAVRRLRPVAVLLDVGLPGLDGVEVCRAMRAAGDWTPVLFVTARDDEVDRVLGLELGADDYVTKPFSPRELVARVRTVLRRGTPPVEAVHVVGDVRLDVDRRRVWAGDVEVALTSTEFDLLAHLMRHPGRVFEREQLLSAVWGYAAAAGTRTVDVHVAQLRAKLGDRSPIRTVRGVGYSAEASP</sequence>
<dbReference type="CDD" id="cd00383">
    <property type="entry name" value="trans_reg_C"/>
    <property type="match status" value="1"/>
</dbReference>
<proteinExistence type="predicted"/>
<evidence type="ECO:0000259" key="7">
    <source>
        <dbReference type="PROSITE" id="PS50110"/>
    </source>
</evidence>
<evidence type="ECO:0000256" key="6">
    <source>
        <dbReference type="PROSITE-ProRule" id="PRU01091"/>
    </source>
</evidence>
<keyword evidence="1 5" id="KW-0597">Phosphoprotein</keyword>
<dbReference type="PROSITE" id="PS51755">
    <property type="entry name" value="OMPR_PHOB"/>
    <property type="match status" value="1"/>
</dbReference>
<organism evidence="9 10">
    <name type="scientific">Saccharothrix hoggarensis</name>
    <dbReference type="NCBI Taxonomy" id="913853"/>
    <lineage>
        <taxon>Bacteria</taxon>
        <taxon>Bacillati</taxon>
        <taxon>Actinomycetota</taxon>
        <taxon>Actinomycetes</taxon>
        <taxon>Pseudonocardiales</taxon>
        <taxon>Pseudonocardiaceae</taxon>
        <taxon>Saccharothrix</taxon>
    </lineage>
</organism>
<feature type="domain" description="Response regulatory" evidence="7">
    <location>
        <begin position="7"/>
        <end position="121"/>
    </location>
</feature>
<feature type="domain" description="OmpR/PhoB-type" evidence="8">
    <location>
        <begin position="129"/>
        <end position="224"/>
    </location>
</feature>
<dbReference type="PROSITE" id="PS50110">
    <property type="entry name" value="RESPONSE_REGULATORY"/>
    <property type="match status" value="1"/>
</dbReference>
<dbReference type="InterPro" id="IPR011006">
    <property type="entry name" value="CheY-like_superfamily"/>
</dbReference>